<dbReference type="Pfam" id="PF08268">
    <property type="entry name" value="FBA_3"/>
    <property type="match status" value="1"/>
</dbReference>
<proteinExistence type="predicted"/>
<dbReference type="EMBL" id="AYRZ02000011">
    <property type="protein sequence ID" value="PHT67543.1"/>
    <property type="molecule type" value="Genomic_DNA"/>
</dbReference>
<comment type="caution">
    <text evidence="2">The sequence shown here is derived from an EMBL/GenBank/DDBJ whole genome shotgun (WGS) entry which is preliminary data.</text>
</comment>
<dbReference type="Proteomes" id="UP000222542">
    <property type="component" value="Unassembled WGS sequence"/>
</dbReference>
<dbReference type="PANTHER" id="PTHR31111">
    <property type="entry name" value="BNAA05G37150D PROTEIN-RELATED"/>
    <property type="match status" value="1"/>
</dbReference>
<accession>A0A2G2YCR4</accession>
<name>A0A2G2YCR4_CAPAN</name>
<sequence>MLLSDEYYSTTWLLELKADYDYYSLPDNRPIRLSSKFHLPRLKAPIHIIDSCNGFICLLTGSANNKNHSIYINNPLLGEYFKLKLPEWKKGTCRTDYKFCFSEASGKYKVLRLVFSIASMPKVSELEVYTLGVDEKWRNLGQVNLGLKPVWESFGNINVNGAIHWLGNSPGTTSIHSFNVGTEEVKSLPVPRDVGTDPLHWMLTELGNCLYLADTGYNGYVDIWWMKEYGIAQSWTKDRILTDSIPFNIHYSNLRPIIIWKDGEILMQRCCGTELASYNPKEKKFRKVNVYGSGNAATRYIPSFYSLKTVMGKTFQVSNLYPKTKIV</sequence>
<dbReference type="InterPro" id="IPR013187">
    <property type="entry name" value="F-box-assoc_dom_typ3"/>
</dbReference>
<dbReference type="PANTHER" id="PTHR31111:SF44">
    <property type="entry name" value="F-BOX DOMAIN-CONTAINING PROTEIN"/>
    <property type="match status" value="1"/>
</dbReference>
<reference evidence="2 3" key="1">
    <citation type="journal article" date="2014" name="Nat. Genet.">
        <title>Genome sequence of the hot pepper provides insights into the evolution of pungency in Capsicum species.</title>
        <authorList>
            <person name="Kim S."/>
            <person name="Park M."/>
            <person name="Yeom S.I."/>
            <person name="Kim Y.M."/>
            <person name="Lee J.M."/>
            <person name="Lee H.A."/>
            <person name="Seo E."/>
            <person name="Choi J."/>
            <person name="Cheong K."/>
            <person name="Kim K.T."/>
            <person name="Jung K."/>
            <person name="Lee G.W."/>
            <person name="Oh S.K."/>
            <person name="Bae C."/>
            <person name="Kim S.B."/>
            <person name="Lee H.Y."/>
            <person name="Kim S.Y."/>
            <person name="Kim M.S."/>
            <person name="Kang B.C."/>
            <person name="Jo Y.D."/>
            <person name="Yang H.B."/>
            <person name="Jeong H.J."/>
            <person name="Kang W.H."/>
            <person name="Kwon J.K."/>
            <person name="Shin C."/>
            <person name="Lim J.Y."/>
            <person name="Park J.H."/>
            <person name="Huh J.H."/>
            <person name="Kim J.S."/>
            <person name="Kim B.D."/>
            <person name="Cohen O."/>
            <person name="Paran I."/>
            <person name="Suh M.C."/>
            <person name="Lee S.B."/>
            <person name="Kim Y.K."/>
            <person name="Shin Y."/>
            <person name="Noh S.J."/>
            <person name="Park J."/>
            <person name="Seo Y.S."/>
            <person name="Kwon S.Y."/>
            <person name="Kim H.A."/>
            <person name="Park J.M."/>
            <person name="Kim H.J."/>
            <person name="Choi S.B."/>
            <person name="Bosland P.W."/>
            <person name="Reeves G."/>
            <person name="Jo S.H."/>
            <person name="Lee B.W."/>
            <person name="Cho H.T."/>
            <person name="Choi H.S."/>
            <person name="Lee M.S."/>
            <person name="Yu Y."/>
            <person name="Do Choi Y."/>
            <person name="Park B.S."/>
            <person name="van Deynze A."/>
            <person name="Ashrafi H."/>
            <person name="Hill T."/>
            <person name="Kim W.T."/>
            <person name="Pai H.S."/>
            <person name="Ahn H.K."/>
            <person name="Yeam I."/>
            <person name="Giovannoni J.J."/>
            <person name="Rose J.K."/>
            <person name="Sorensen I."/>
            <person name="Lee S.J."/>
            <person name="Kim R.W."/>
            <person name="Choi I.Y."/>
            <person name="Choi B.S."/>
            <person name="Lim J.S."/>
            <person name="Lee Y.H."/>
            <person name="Choi D."/>
        </authorList>
    </citation>
    <scope>NUCLEOTIDE SEQUENCE [LARGE SCALE GENOMIC DNA]</scope>
    <source>
        <strain evidence="3">cv. CM334</strain>
    </source>
</reference>
<dbReference type="NCBIfam" id="TIGR01640">
    <property type="entry name" value="F_box_assoc_1"/>
    <property type="match status" value="1"/>
</dbReference>
<protein>
    <recommendedName>
        <fullName evidence="1">F-box associated beta-propeller type 3 domain-containing protein</fullName>
    </recommendedName>
</protein>
<dbReference type="InterPro" id="IPR017451">
    <property type="entry name" value="F-box-assoc_interact_dom"/>
</dbReference>
<evidence type="ECO:0000259" key="1">
    <source>
        <dbReference type="Pfam" id="PF08268"/>
    </source>
</evidence>
<evidence type="ECO:0000313" key="2">
    <source>
        <dbReference type="EMBL" id="PHT67543.1"/>
    </source>
</evidence>
<feature type="domain" description="F-box associated beta-propeller type 3" evidence="1">
    <location>
        <begin position="34"/>
        <end position="297"/>
    </location>
</feature>
<reference evidence="2 3" key="2">
    <citation type="journal article" date="2017" name="Genome Biol.">
        <title>New reference genome sequences of hot pepper reveal the massive evolution of plant disease-resistance genes by retroduplication.</title>
        <authorList>
            <person name="Kim S."/>
            <person name="Park J."/>
            <person name="Yeom S.I."/>
            <person name="Kim Y.M."/>
            <person name="Seo E."/>
            <person name="Kim K.T."/>
            <person name="Kim M.S."/>
            <person name="Lee J.M."/>
            <person name="Cheong K."/>
            <person name="Shin H.S."/>
            <person name="Kim S.B."/>
            <person name="Han K."/>
            <person name="Lee J."/>
            <person name="Park M."/>
            <person name="Lee H.A."/>
            <person name="Lee H.Y."/>
            <person name="Lee Y."/>
            <person name="Oh S."/>
            <person name="Lee J.H."/>
            <person name="Choi E."/>
            <person name="Choi E."/>
            <person name="Lee S.E."/>
            <person name="Jeon J."/>
            <person name="Kim H."/>
            <person name="Choi G."/>
            <person name="Song H."/>
            <person name="Lee J."/>
            <person name="Lee S.C."/>
            <person name="Kwon J.K."/>
            <person name="Lee H.Y."/>
            <person name="Koo N."/>
            <person name="Hong Y."/>
            <person name="Kim R.W."/>
            <person name="Kang W.H."/>
            <person name="Huh J.H."/>
            <person name="Kang B.C."/>
            <person name="Yang T.J."/>
            <person name="Lee Y.H."/>
            <person name="Bennetzen J.L."/>
            <person name="Choi D."/>
        </authorList>
    </citation>
    <scope>NUCLEOTIDE SEQUENCE [LARGE SCALE GENOMIC DNA]</scope>
    <source>
        <strain evidence="3">cv. CM334</strain>
    </source>
</reference>
<keyword evidence="3" id="KW-1185">Reference proteome</keyword>
<dbReference type="Gramene" id="PHT67543">
    <property type="protein sequence ID" value="PHT67543"/>
    <property type="gene ID" value="T459_27030"/>
</dbReference>
<dbReference type="AlphaFoldDB" id="A0A2G2YCR4"/>
<evidence type="ECO:0000313" key="3">
    <source>
        <dbReference type="Proteomes" id="UP000222542"/>
    </source>
</evidence>
<dbReference type="OMA" id="EYYSTTW"/>
<gene>
    <name evidence="2" type="ORF">T459_27030</name>
</gene>
<dbReference type="STRING" id="4072.A0A2G2YCR4"/>
<organism evidence="2 3">
    <name type="scientific">Capsicum annuum</name>
    <name type="common">Capsicum pepper</name>
    <dbReference type="NCBI Taxonomy" id="4072"/>
    <lineage>
        <taxon>Eukaryota</taxon>
        <taxon>Viridiplantae</taxon>
        <taxon>Streptophyta</taxon>
        <taxon>Embryophyta</taxon>
        <taxon>Tracheophyta</taxon>
        <taxon>Spermatophyta</taxon>
        <taxon>Magnoliopsida</taxon>
        <taxon>eudicotyledons</taxon>
        <taxon>Gunneridae</taxon>
        <taxon>Pentapetalae</taxon>
        <taxon>asterids</taxon>
        <taxon>lamiids</taxon>
        <taxon>Solanales</taxon>
        <taxon>Solanaceae</taxon>
        <taxon>Solanoideae</taxon>
        <taxon>Capsiceae</taxon>
        <taxon>Capsicum</taxon>
    </lineage>
</organism>